<feature type="region of interest" description="Disordered" evidence="6">
    <location>
        <begin position="483"/>
        <end position="513"/>
    </location>
</feature>
<organism evidence="9 10">
    <name type="scientific">Scleropages formosus</name>
    <name type="common">Asian bonytongue</name>
    <name type="synonym">Osteoglossum formosum</name>
    <dbReference type="NCBI Taxonomy" id="113540"/>
    <lineage>
        <taxon>Eukaryota</taxon>
        <taxon>Metazoa</taxon>
        <taxon>Chordata</taxon>
        <taxon>Craniata</taxon>
        <taxon>Vertebrata</taxon>
        <taxon>Euteleostomi</taxon>
        <taxon>Actinopterygii</taxon>
        <taxon>Neopterygii</taxon>
        <taxon>Teleostei</taxon>
        <taxon>Osteoglossocephala</taxon>
        <taxon>Osteoglossomorpha</taxon>
        <taxon>Osteoglossiformes</taxon>
        <taxon>Osteoglossidae</taxon>
        <taxon>Scleropages</taxon>
    </lineage>
</organism>
<feature type="transmembrane region" description="Helical" evidence="7">
    <location>
        <begin position="381"/>
        <end position="407"/>
    </location>
</feature>
<dbReference type="Pfam" id="PF00999">
    <property type="entry name" value="Na_H_Exchanger"/>
    <property type="match status" value="1"/>
</dbReference>
<evidence type="ECO:0000313" key="10">
    <source>
        <dbReference type="Proteomes" id="UP000694397"/>
    </source>
</evidence>
<feature type="transmembrane region" description="Helical" evidence="7">
    <location>
        <begin position="48"/>
        <end position="66"/>
    </location>
</feature>
<evidence type="ECO:0000256" key="7">
    <source>
        <dbReference type="SAM" id="Phobius"/>
    </source>
</evidence>
<feature type="transmembrane region" description="Helical" evidence="7">
    <location>
        <begin position="169"/>
        <end position="189"/>
    </location>
</feature>
<feature type="compositionally biased region" description="Basic and acidic residues" evidence="6">
    <location>
        <begin position="18"/>
        <end position="27"/>
    </location>
</feature>
<evidence type="ECO:0000313" key="9">
    <source>
        <dbReference type="Ensembl" id="ENSSFOP00015026429.2"/>
    </source>
</evidence>
<dbReference type="InterPro" id="IPR006153">
    <property type="entry name" value="Cation/H_exchanger_TM"/>
</dbReference>
<evidence type="ECO:0000256" key="4">
    <source>
        <dbReference type="ARBA" id="ARBA00022989"/>
    </source>
</evidence>
<proteinExistence type="inferred from homology"/>
<gene>
    <name evidence="9" type="primary">LOC108926013</name>
</gene>
<keyword evidence="3 7" id="KW-0812">Transmembrane</keyword>
<dbReference type="PANTHER" id="PTHR31102">
    <property type="match status" value="1"/>
</dbReference>
<evidence type="ECO:0000256" key="3">
    <source>
        <dbReference type="ARBA" id="ARBA00022692"/>
    </source>
</evidence>
<reference evidence="9" key="2">
    <citation type="submission" date="2025-08" db="UniProtKB">
        <authorList>
            <consortium name="Ensembl"/>
        </authorList>
    </citation>
    <scope>IDENTIFICATION</scope>
</reference>
<dbReference type="GO" id="GO:0015297">
    <property type="term" value="F:antiporter activity"/>
    <property type="evidence" value="ECO:0007669"/>
    <property type="project" value="InterPro"/>
</dbReference>
<dbReference type="GO" id="GO:0016020">
    <property type="term" value="C:membrane"/>
    <property type="evidence" value="ECO:0007669"/>
    <property type="project" value="UniProtKB-SubCell"/>
</dbReference>
<keyword evidence="10" id="KW-1185">Reference proteome</keyword>
<dbReference type="Ensembl" id="ENSSFOT00015026724.2">
    <property type="protein sequence ID" value="ENSSFOP00015026429.2"/>
    <property type="gene ID" value="ENSSFOG00015016983.2"/>
</dbReference>
<dbReference type="Proteomes" id="UP000694397">
    <property type="component" value="Chromosome 3"/>
</dbReference>
<feature type="transmembrane region" description="Helical" evidence="7">
    <location>
        <begin position="239"/>
        <end position="263"/>
    </location>
</feature>
<feature type="transmembrane region" description="Helical" evidence="7">
    <location>
        <begin position="322"/>
        <end position="341"/>
    </location>
</feature>
<evidence type="ECO:0000256" key="2">
    <source>
        <dbReference type="ARBA" id="ARBA00007367"/>
    </source>
</evidence>
<feature type="transmembrane region" description="Helical" evidence="7">
    <location>
        <begin position="195"/>
        <end position="218"/>
    </location>
</feature>
<keyword evidence="5 7" id="KW-0472">Membrane</keyword>
<evidence type="ECO:0000259" key="8">
    <source>
        <dbReference type="Pfam" id="PF00999"/>
    </source>
</evidence>
<dbReference type="AlphaFoldDB" id="A0A8C9S891"/>
<sequence length="513" mass="53909">MRLRAPIPSTAMQGTLRRALEHSKERPSGALEPPKNNPLNLSCLKRGLTSLAVIMAFVLFGAVWSITEKECLPGGNLFGIVLLFISAVCGGKLVGLIQFPTLPPFPPLLGMLLAGILLHSVPVVSDAVHIDFRWSAALRNIALAVILTRAGLGLDAAALRKLKAVCVRVAMGPCMVEACTVALVSHFLMALPWTWAFILGFVLSAVSPAVVVPSMLLLQKDGFGVDKGIPTLLMAAGSFDDVLAITGFTTCLGTAFATGATWYNVLKGILEVLGGTVAGLVLGCFLRFFPSKDQVKHLVIRRSFLLLGLSVFAVFASRVAGFSGAGGLCTLVMAFLAGLSWKQSKVPVAAVVGRIWDVFQPLLFGLIGAEITISALDPSTVGLGLAVLGIGLLVRVLITFTMVLFAGFNFKEKVFIALAWIPKATVQAAIGSTALDMARRQGDAVLEKYGMDVLTVAVLAILVTAPIGALSIGLAGPRLLQKQTDPNQGNGCPQGEPPTASFSLPYSHTASLS</sequence>
<feature type="transmembrane region" description="Helical" evidence="7">
    <location>
        <begin position="454"/>
        <end position="475"/>
    </location>
</feature>
<keyword evidence="4 7" id="KW-1133">Transmembrane helix</keyword>
<feature type="transmembrane region" description="Helical" evidence="7">
    <location>
        <begin position="108"/>
        <end position="125"/>
    </location>
</feature>
<feature type="transmembrane region" description="Helical" evidence="7">
    <location>
        <begin position="78"/>
        <end position="96"/>
    </location>
</feature>
<dbReference type="GO" id="GO:1902600">
    <property type="term" value="P:proton transmembrane transport"/>
    <property type="evidence" value="ECO:0007669"/>
    <property type="project" value="InterPro"/>
</dbReference>
<dbReference type="GeneTree" id="ENSGT00390000013285"/>
<feature type="compositionally biased region" description="Polar residues" evidence="6">
    <location>
        <begin position="500"/>
        <end position="513"/>
    </location>
</feature>
<reference evidence="9" key="3">
    <citation type="submission" date="2025-09" db="UniProtKB">
        <authorList>
            <consortium name="Ensembl"/>
        </authorList>
    </citation>
    <scope>IDENTIFICATION</scope>
</reference>
<accession>A0A8C9S891</accession>
<protein>
    <recommendedName>
        <fullName evidence="8">Cation/H+ exchanger transmembrane domain-containing protein</fullName>
    </recommendedName>
</protein>
<comment type="subcellular location">
    <subcellularLocation>
        <location evidence="1">Membrane</location>
        <topology evidence="1">Multi-pass membrane protein</topology>
    </subcellularLocation>
</comment>
<feature type="transmembrane region" description="Helical" evidence="7">
    <location>
        <begin position="414"/>
        <end position="434"/>
    </location>
</feature>
<feature type="transmembrane region" description="Helical" evidence="7">
    <location>
        <begin position="298"/>
        <end position="316"/>
    </location>
</feature>
<feature type="transmembrane region" description="Helical" evidence="7">
    <location>
        <begin position="348"/>
        <end position="369"/>
    </location>
</feature>
<reference evidence="9 10" key="1">
    <citation type="submission" date="2019-04" db="EMBL/GenBank/DDBJ databases">
        <authorList>
            <consortium name="Wellcome Sanger Institute Data Sharing"/>
        </authorList>
    </citation>
    <scope>NUCLEOTIDE SEQUENCE [LARGE SCALE GENOMIC DNA]</scope>
</reference>
<comment type="similarity">
    <text evidence="2">Belongs to the monovalent cation:proton antiporter 1 (CPA1) transporter (TC 2.A.36) family.</text>
</comment>
<feature type="transmembrane region" description="Helical" evidence="7">
    <location>
        <begin position="269"/>
        <end position="289"/>
    </location>
</feature>
<feature type="region of interest" description="Disordered" evidence="6">
    <location>
        <begin position="15"/>
        <end position="34"/>
    </location>
</feature>
<name>A0A8C9S891_SCLFO</name>
<dbReference type="PANTHER" id="PTHR31102:SF22">
    <property type="entry name" value="SODIUM_HYDROGEN EXCHANGER 9B2-LIKE"/>
    <property type="match status" value="1"/>
</dbReference>
<evidence type="ECO:0000256" key="6">
    <source>
        <dbReference type="SAM" id="MobiDB-lite"/>
    </source>
</evidence>
<dbReference type="OrthoDB" id="423807at2759"/>
<evidence type="ECO:0000256" key="1">
    <source>
        <dbReference type="ARBA" id="ARBA00004141"/>
    </source>
</evidence>
<evidence type="ECO:0000256" key="5">
    <source>
        <dbReference type="ARBA" id="ARBA00023136"/>
    </source>
</evidence>
<feature type="domain" description="Cation/H+ exchanger transmembrane" evidence="8">
    <location>
        <begin position="94"/>
        <end position="472"/>
    </location>
</feature>
<dbReference type="InterPro" id="IPR051843">
    <property type="entry name" value="CPA1_transporter"/>
</dbReference>